<accession>A0ABV6I6U8</accession>
<sequence>SRAAENIYWMARYLERAENTARLVAVHSEFRLDRPDRSGFFWEPVLSITGMLEDFDARGLPRTEREATNFLLSDPQNPSSLLSSCSYARENIRTLMEMLPRESWEAVNGLHAAAARPGVGAPQMRDLHLREIIGRSQAMAGLFSGAMNDDTGYAVLRLGRTIERGSFTVQVLENALARIGDGVGDMLSLQAAEWVGVLKSLTAYQMYRRSLRGPVTRLGVSRFLVFSQVFPRALVHCMGRIGQALGRLPDPGAATATAARLSAELAAAETAGADADRIAGLLATARSDLSALHQAVCETYFIAPTRVAPPALAPAPAPASRTQAQGA</sequence>
<dbReference type="PANTHER" id="PTHR34595:SF7">
    <property type="entry name" value="SLL1039 PROTEIN"/>
    <property type="match status" value="1"/>
</dbReference>
<keyword evidence="3" id="KW-1185">Reference proteome</keyword>
<dbReference type="RefSeq" id="WP_377699334.1">
    <property type="nucleotide sequence ID" value="NZ_JBHLWE010000039.1"/>
</dbReference>
<reference evidence="2 3" key="1">
    <citation type="submission" date="2024-09" db="EMBL/GenBank/DDBJ databases">
        <authorList>
            <person name="Sun Q."/>
            <person name="Mori K."/>
        </authorList>
    </citation>
    <scope>NUCLEOTIDE SEQUENCE [LARGE SCALE GENOMIC DNA]</scope>
    <source>
        <strain evidence="2 3">KCTC 22789</strain>
    </source>
</reference>
<dbReference type="PANTHER" id="PTHR34595">
    <property type="entry name" value="BLR5612 PROTEIN"/>
    <property type="match status" value="1"/>
</dbReference>
<evidence type="ECO:0000259" key="1">
    <source>
        <dbReference type="Pfam" id="PF04168"/>
    </source>
</evidence>
<name>A0ABV6I6U8_9RHOB</name>
<dbReference type="EMBL" id="JBHLWE010000039">
    <property type="protein sequence ID" value="MFC0341707.1"/>
    <property type="molecule type" value="Genomic_DNA"/>
</dbReference>
<organism evidence="2 3">
    <name type="scientific">Paracoccus niistensis</name>
    <dbReference type="NCBI Taxonomy" id="632935"/>
    <lineage>
        <taxon>Bacteria</taxon>
        <taxon>Pseudomonadati</taxon>
        <taxon>Pseudomonadota</taxon>
        <taxon>Alphaproteobacteria</taxon>
        <taxon>Rhodobacterales</taxon>
        <taxon>Paracoccaceae</taxon>
        <taxon>Paracoccus</taxon>
    </lineage>
</organism>
<proteinExistence type="predicted"/>
<dbReference type="Proteomes" id="UP001589799">
    <property type="component" value="Unassembled WGS sequence"/>
</dbReference>
<gene>
    <name evidence="2" type="ORF">ACFFII_13135</name>
</gene>
<dbReference type="Pfam" id="PF04168">
    <property type="entry name" value="Alpha-E"/>
    <property type="match status" value="1"/>
</dbReference>
<protein>
    <submittedName>
        <fullName evidence="2">Alpha-E domain-containing protein</fullName>
    </submittedName>
</protein>
<comment type="caution">
    <text evidence="2">The sequence shown here is derived from an EMBL/GenBank/DDBJ whole genome shotgun (WGS) entry which is preliminary data.</text>
</comment>
<evidence type="ECO:0000313" key="2">
    <source>
        <dbReference type="EMBL" id="MFC0341707.1"/>
    </source>
</evidence>
<feature type="non-terminal residue" evidence="2">
    <location>
        <position position="1"/>
    </location>
</feature>
<evidence type="ECO:0000313" key="3">
    <source>
        <dbReference type="Proteomes" id="UP001589799"/>
    </source>
</evidence>
<dbReference type="InterPro" id="IPR051680">
    <property type="entry name" value="ATP-dep_Glu-Cys_Ligase-2"/>
</dbReference>
<dbReference type="InterPro" id="IPR007296">
    <property type="entry name" value="DUF403"/>
</dbReference>
<feature type="domain" description="DUF403" evidence="1">
    <location>
        <begin position="1"/>
        <end position="301"/>
    </location>
</feature>